<dbReference type="Ensembl" id="ENSECRT00000016912.1">
    <property type="protein sequence ID" value="ENSECRP00000016617.1"/>
    <property type="gene ID" value="ENSECRG00000011061.1"/>
</dbReference>
<reference evidence="2" key="3">
    <citation type="submission" date="2025-09" db="UniProtKB">
        <authorList>
            <consortium name="Ensembl"/>
        </authorList>
    </citation>
    <scope>IDENTIFICATION</scope>
</reference>
<reference evidence="2" key="2">
    <citation type="submission" date="2025-08" db="UniProtKB">
        <authorList>
            <consortium name="Ensembl"/>
        </authorList>
    </citation>
    <scope>IDENTIFICATION</scope>
</reference>
<dbReference type="Pfam" id="PF04031">
    <property type="entry name" value="Las1"/>
    <property type="match status" value="1"/>
</dbReference>
<evidence type="ECO:0008006" key="4">
    <source>
        <dbReference type="Google" id="ProtNLM"/>
    </source>
</evidence>
<dbReference type="GO" id="GO:0004519">
    <property type="term" value="F:endonuclease activity"/>
    <property type="evidence" value="ECO:0007669"/>
    <property type="project" value="InterPro"/>
</dbReference>
<dbReference type="PANTHER" id="PTHR15002:SF0">
    <property type="entry name" value="RIBOSOMAL BIOGENESIS PROTEIN LAS1L"/>
    <property type="match status" value="1"/>
</dbReference>
<dbReference type="GO" id="GO:0030687">
    <property type="term" value="C:preribosome, large subunit precursor"/>
    <property type="evidence" value="ECO:0007669"/>
    <property type="project" value="TreeGrafter"/>
</dbReference>
<organism evidence="2 3">
    <name type="scientific">Erpetoichthys calabaricus</name>
    <name type="common">Rope fish</name>
    <name type="synonym">Calamoichthys calabaricus</name>
    <dbReference type="NCBI Taxonomy" id="27687"/>
    <lineage>
        <taxon>Eukaryota</taxon>
        <taxon>Metazoa</taxon>
        <taxon>Chordata</taxon>
        <taxon>Craniata</taxon>
        <taxon>Vertebrata</taxon>
        <taxon>Euteleostomi</taxon>
        <taxon>Actinopterygii</taxon>
        <taxon>Polypteriformes</taxon>
        <taxon>Polypteridae</taxon>
        <taxon>Erpetoichthys</taxon>
    </lineage>
</organism>
<evidence type="ECO:0000313" key="2">
    <source>
        <dbReference type="Ensembl" id="ENSECRP00000016617.1"/>
    </source>
</evidence>
<reference evidence="2" key="1">
    <citation type="submission" date="2021-06" db="EMBL/GenBank/DDBJ databases">
        <authorList>
            <consortium name="Wellcome Sanger Institute Data Sharing"/>
        </authorList>
    </citation>
    <scope>NUCLEOTIDE SEQUENCE [LARGE SCALE GENOMIC DNA]</scope>
</reference>
<evidence type="ECO:0000256" key="1">
    <source>
        <dbReference type="SAM" id="MobiDB-lite"/>
    </source>
</evidence>
<feature type="compositionally biased region" description="Acidic residues" evidence="1">
    <location>
        <begin position="212"/>
        <end position="222"/>
    </location>
</feature>
<dbReference type="GeneTree" id="ENSGT00390000014785"/>
<accession>A0A8C4SLV8</accession>
<keyword evidence="3" id="KW-1185">Reference proteome</keyword>
<dbReference type="GO" id="GO:0000460">
    <property type="term" value="P:maturation of 5.8S rRNA"/>
    <property type="evidence" value="ECO:0007669"/>
    <property type="project" value="TreeGrafter"/>
</dbReference>
<dbReference type="InterPro" id="IPR007174">
    <property type="entry name" value="Las1"/>
</dbReference>
<proteinExistence type="predicted"/>
<dbReference type="PANTHER" id="PTHR15002">
    <property type="entry name" value="RIBOSOMAL BIOGENESIS PROTEIN LAS1L"/>
    <property type="match status" value="1"/>
</dbReference>
<protein>
    <recommendedName>
        <fullName evidence="4">LAS1-like protein</fullName>
    </recommendedName>
</protein>
<dbReference type="GO" id="GO:0090730">
    <property type="term" value="C:Las1 complex"/>
    <property type="evidence" value="ECO:0007669"/>
    <property type="project" value="InterPro"/>
</dbReference>
<name>A0A8C4SLV8_ERPCA</name>
<dbReference type="GO" id="GO:0000470">
    <property type="term" value="P:maturation of LSU-rRNA"/>
    <property type="evidence" value="ECO:0007669"/>
    <property type="project" value="TreeGrafter"/>
</dbReference>
<evidence type="ECO:0000313" key="3">
    <source>
        <dbReference type="Proteomes" id="UP000694620"/>
    </source>
</evidence>
<feature type="region of interest" description="Disordered" evidence="1">
    <location>
        <begin position="212"/>
        <end position="234"/>
    </location>
</feature>
<sequence>MLIRQLRWRRDLAVGVPVYPGNLSVLLLMNRVKMLRKLSSPAAFHVVAWINKGEWDQVLEYLYCQDCNLQKYALERISAWKGRYGSSTPIAVESTADLVRCQVIDSCGQVAPEELVLLYGMALVRFVNLITEPKQKMVTIPLRRLAREMNIPEWIVNLRHQLTHGRLPTLNWCRKGCEFVLDWLRKEYWSRQLGSIPSEYCELGSDEADVKEEEEEMAETNEEENKEKGAVRTPRRYGRLSKNAERLSSRCYLLCSCFLKRHAARCFAYLKARRARIDF</sequence>
<dbReference type="AlphaFoldDB" id="A0A8C4SLV8"/>
<dbReference type="Proteomes" id="UP000694620">
    <property type="component" value="Chromosome 12"/>
</dbReference>